<dbReference type="Pfam" id="PF05089">
    <property type="entry name" value="NAGLU"/>
    <property type="match status" value="1"/>
</dbReference>
<keyword evidence="2" id="KW-0732">Signal</keyword>
<evidence type="ECO:0000259" key="5">
    <source>
        <dbReference type="Pfam" id="PF12972"/>
    </source>
</evidence>
<proteinExistence type="predicted"/>
<evidence type="ECO:0000256" key="2">
    <source>
        <dbReference type="SAM" id="SignalP"/>
    </source>
</evidence>
<feature type="signal peptide" evidence="2">
    <location>
        <begin position="1"/>
        <end position="27"/>
    </location>
</feature>
<dbReference type="Gene3D" id="3.30.379.10">
    <property type="entry name" value="Chitobiase/beta-hexosaminidase domain 2-like"/>
    <property type="match status" value="1"/>
</dbReference>
<dbReference type="GO" id="GO:0016787">
    <property type="term" value="F:hydrolase activity"/>
    <property type="evidence" value="ECO:0007669"/>
    <property type="project" value="UniProtKB-KW"/>
</dbReference>
<protein>
    <submittedName>
        <fullName evidence="6">Glycoside hydrolase family 89 protein</fullName>
    </submittedName>
</protein>
<evidence type="ECO:0000313" key="6">
    <source>
        <dbReference type="EMBL" id="KAG1782117.1"/>
    </source>
</evidence>
<evidence type="ECO:0000256" key="1">
    <source>
        <dbReference type="ARBA" id="ARBA00022801"/>
    </source>
</evidence>
<keyword evidence="7" id="KW-1185">Reference proteome</keyword>
<gene>
    <name evidence="6" type="ORF">EV702DRAFT_1021394</name>
</gene>
<dbReference type="Proteomes" id="UP000714275">
    <property type="component" value="Unassembled WGS sequence"/>
</dbReference>
<evidence type="ECO:0000313" key="7">
    <source>
        <dbReference type="Proteomes" id="UP000714275"/>
    </source>
</evidence>
<dbReference type="AlphaFoldDB" id="A0A9P7D7Q1"/>
<dbReference type="InterPro" id="IPR007781">
    <property type="entry name" value="NAGLU"/>
</dbReference>
<reference evidence="6" key="1">
    <citation type="journal article" date="2020" name="New Phytol.">
        <title>Comparative genomics reveals dynamic genome evolution in host specialist ectomycorrhizal fungi.</title>
        <authorList>
            <person name="Lofgren L.A."/>
            <person name="Nguyen N.H."/>
            <person name="Vilgalys R."/>
            <person name="Ruytinx J."/>
            <person name="Liao H.L."/>
            <person name="Branco S."/>
            <person name="Kuo A."/>
            <person name="LaButti K."/>
            <person name="Lipzen A."/>
            <person name="Andreopoulos W."/>
            <person name="Pangilinan J."/>
            <person name="Riley R."/>
            <person name="Hundley H."/>
            <person name="Na H."/>
            <person name="Barry K."/>
            <person name="Grigoriev I.V."/>
            <person name="Stajich J.E."/>
            <person name="Kennedy P.G."/>
        </authorList>
    </citation>
    <scope>NUCLEOTIDE SEQUENCE</scope>
    <source>
        <strain evidence="6">DOB743</strain>
    </source>
</reference>
<feature type="domain" description="Alpha-N-acetylglucosaminidase C-terminal" evidence="5">
    <location>
        <begin position="481"/>
        <end position="757"/>
    </location>
</feature>
<dbReference type="Gene3D" id="3.20.20.80">
    <property type="entry name" value="Glycosidases"/>
    <property type="match status" value="1"/>
</dbReference>
<evidence type="ECO:0000259" key="3">
    <source>
        <dbReference type="Pfam" id="PF05089"/>
    </source>
</evidence>
<dbReference type="InterPro" id="IPR024732">
    <property type="entry name" value="NAGLU_C"/>
</dbReference>
<dbReference type="EMBL" id="JABBWD010000004">
    <property type="protein sequence ID" value="KAG1782117.1"/>
    <property type="molecule type" value="Genomic_DNA"/>
</dbReference>
<dbReference type="PANTHER" id="PTHR12872">
    <property type="entry name" value="ALPHA-N-ACETYLGLUCOSAMINIDASE"/>
    <property type="match status" value="1"/>
</dbReference>
<dbReference type="PANTHER" id="PTHR12872:SF1">
    <property type="entry name" value="ALPHA-N-ACETYLGLUCOSAMINIDASE"/>
    <property type="match status" value="1"/>
</dbReference>
<feature type="domain" description="Alpha-N-acetylglucosaminidase N-terminal" evidence="4">
    <location>
        <begin position="32"/>
        <end position="120"/>
    </location>
</feature>
<dbReference type="InterPro" id="IPR024733">
    <property type="entry name" value="NAGLU_tim-barrel"/>
</dbReference>
<organism evidence="6 7">
    <name type="scientific">Suillus placidus</name>
    <dbReference type="NCBI Taxonomy" id="48579"/>
    <lineage>
        <taxon>Eukaryota</taxon>
        <taxon>Fungi</taxon>
        <taxon>Dikarya</taxon>
        <taxon>Basidiomycota</taxon>
        <taxon>Agaricomycotina</taxon>
        <taxon>Agaricomycetes</taxon>
        <taxon>Agaricomycetidae</taxon>
        <taxon>Boletales</taxon>
        <taxon>Suillineae</taxon>
        <taxon>Suillaceae</taxon>
        <taxon>Suillus</taxon>
    </lineage>
</organism>
<dbReference type="Gene3D" id="1.20.120.670">
    <property type="entry name" value="N-acetyl-b-d-glucoasminidase"/>
    <property type="match status" value="1"/>
</dbReference>
<dbReference type="Pfam" id="PF12972">
    <property type="entry name" value="NAGLU_C"/>
    <property type="match status" value="1"/>
</dbReference>
<feature type="chain" id="PRO_5040165603" evidence="2">
    <location>
        <begin position="28"/>
        <end position="760"/>
    </location>
</feature>
<dbReference type="InterPro" id="IPR029018">
    <property type="entry name" value="Hex-like_dom2"/>
</dbReference>
<accession>A0A9P7D7Q1</accession>
<feature type="domain" description="Alpha-N-acetylglucosaminidase tim-barrel" evidence="3">
    <location>
        <begin position="135"/>
        <end position="472"/>
    </location>
</feature>
<dbReference type="Pfam" id="PF12971">
    <property type="entry name" value="NAGLU_N"/>
    <property type="match status" value="1"/>
</dbReference>
<dbReference type="InterPro" id="IPR024240">
    <property type="entry name" value="NAGLU_N"/>
</dbReference>
<keyword evidence="1 6" id="KW-0378">Hydrolase</keyword>
<name>A0A9P7D7Q1_9AGAM</name>
<sequence length="760" mass="84861">MMKFLASLKSAFLFAGITCVISTFANSDDVSGLYALVKRRMPSHSDAFIFNLSTIAGSDVDTFKMRDASHDEGDGNAKIYIECTTISACARGLYTYVTEFGGVDIWWTGSRLDQLPHKLPIINEPITRSAIVPYRYFFNTVTFDYTTAFYTFDDWSLLLDWLALRSVNLPLAWVGYEHILVEVFREVGLTDAEIAGFLSGPAFQAWNRFGNIQGSWGGDLPTQWIDDQFALQKQIIPRMVELGMTPVLPSFTGFVPRALHNLCPNASIINGSQWSGFPSTYTNDSFLEPFDPLFANMQKSFIDKQIAAYGRVSHIYTLDQYNENDPYSGDIAYLQNVTSATFASLRAADPQAIWLMQGWLFFSDETFWTTERVHAYLGGVPGNDSMIILDLYSEAQPQWERLSSYYGKQWIWCELHDYGGNMGFEGNFVNVTAEPLRALTSPGSSMVGMGLTPEGMEGNEIIYDVLLDQAWSPTAINRTSYVSSWVSRRYYVSDLPSSAVNAWEILGATVYSNRDPSSQATVKSILELAPALSGLVNRTGHHPTLVFYDTNTTIVPALQMLIQAGFESKSLLNIREFKYDLVDVTRQLLANRFITLYETLIITYASNSSSSATIAAASQPLLQLLRDLDELLLADDYFLLANWISAARSFSHGNASYAAFLERNARNQITLWGPTGEINDYASKQWGGLIGGYYMSRWETFVDYLVGTKANGAGYNATTVAKAMLEIGEQWNAQTWGLTVGWETVGDSWSVVQALATKYM</sequence>
<dbReference type="OrthoDB" id="64736at2759"/>
<evidence type="ECO:0000259" key="4">
    <source>
        <dbReference type="Pfam" id="PF12971"/>
    </source>
</evidence>
<comment type="caution">
    <text evidence="6">The sequence shown here is derived from an EMBL/GenBank/DDBJ whole genome shotgun (WGS) entry which is preliminary data.</text>
</comment>